<dbReference type="PANTHER" id="PTHR21355:SF0">
    <property type="entry name" value="G-PROTEIN COUPLED RECEPTOR-ASSOCIATED PROTEIN LMBRD2"/>
    <property type="match status" value="1"/>
</dbReference>
<keyword evidence="10" id="KW-1185">Reference proteome</keyword>
<feature type="transmembrane region" description="Helical" evidence="8">
    <location>
        <begin position="361"/>
        <end position="380"/>
    </location>
</feature>
<feature type="compositionally biased region" description="Basic residues" evidence="7">
    <location>
        <begin position="950"/>
        <end position="961"/>
    </location>
</feature>
<comment type="caution">
    <text evidence="9">The sequence shown here is derived from an EMBL/GenBank/DDBJ whole genome shotgun (WGS) entry which is preliminary data.</text>
</comment>
<feature type="transmembrane region" description="Helical" evidence="8">
    <location>
        <begin position="95"/>
        <end position="115"/>
    </location>
</feature>
<dbReference type="InterPro" id="IPR051584">
    <property type="entry name" value="GPCR-associated_LMBR1"/>
</dbReference>
<feature type="region of interest" description="Disordered" evidence="7">
    <location>
        <begin position="778"/>
        <end position="803"/>
    </location>
</feature>
<keyword evidence="5 8" id="KW-0472">Membrane</keyword>
<dbReference type="Proteomes" id="UP000309340">
    <property type="component" value="Unassembled WGS sequence"/>
</dbReference>
<name>A0A4U0WI01_9PEZI</name>
<feature type="region of interest" description="Disordered" evidence="7">
    <location>
        <begin position="670"/>
        <end position="719"/>
    </location>
</feature>
<accession>A0A4U0WI01</accession>
<evidence type="ECO:0000256" key="7">
    <source>
        <dbReference type="SAM" id="MobiDB-lite"/>
    </source>
</evidence>
<evidence type="ECO:0000256" key="3">
    <source>
        <dbReference type="ARBA" id="ARBA00022692"/>
    </source>
</evidence>
<evidence type="ECO:0000256" key="2">
    <source>
        <dbReference type="ARBA" id="ARBA00010487"/>
    </source>
</evidence>
<evidence type="ECO:0000313" key="10">
    <source>
        <dbReference type="Proteomes" id="UP000309340"/>
    </source>
</evidence>
<comment type="similarity">
    <text evidence="2">Belongs to the LIMR family.</text>
</comment>
<dbReference type="PANTHER" id="PTHR21355">
    <property type="entry name" value="G-PROTEIN COUPLED RECEPTOR-ASSOCIATED PROTEIN LMBRD2"/>
    <property type="match status" value="1"/>
</dbReference>
<evidence type="ECO:0000256" key="4">
    <source>
        <dbReference type="ARBA" id="ARBA00022989"/>
    </source>
</evidence>
<dbReference type="GO" id="GO:0016020">
    <property type="term" value="C:membrane"/>
    <property type="evidence" value="ECO:0007669"/>
    <property type="project" value="UniProtKB-SubCell"/>
</dbReference>
<proteinExistence type="inferred from homology"/>
<dbReference type="EMBL" id="NAJQ01001053">
    <property type="protein sequence ID" value="TKA62612.1"/>
    <property type="molecule type" value="Genomic_DNA"/>
</dbReference>
<organism evidence="9 10">
    <name type="scientific">Friedmanniomyces simplex</name>
    <dbReference type="NCBI Taxonomy" id="329884"/>
    <lineage>
        <taxon>Eukaryota</taxon>
        <taxon>Fungi</taxon>
        <taxon>Dikarya</taxon>
        <taxon>Ascomycota</taxon>
        <taxon>Pezizomycotina</taxon>
        <taxon>Dothideomycetes</taxon>
        <taxon>Dothideomycetidae</taxon>
        <taxon>Mycosphaerellales</taxon>
        <taxon>Teratosphaeriaceae</taxon>
        <taxon>Friedmanniomyces</taxon>
    </lineage>
</organism>
<feature type="transmembrane region" description="Helical" evidence="8">
    <location>
        <begin position="12"/>
        <end position="32"/>
    </location>
</feature>
<gene>
    <name evidence="9" type="ORF">B0A55_11252</name>
</gene>
<evidence type="ECO:0000313" key="9">
    <source>
        <dbReference type="EMBL" id="TKA62612.1"/>
    </source>
</evidence>
<feature type="transmembrane region" description="Helical" evidence="8">
    <location>
        <begin position="498"/>
        <end position="518"/>
    </location>
</feature>
<feature type="region of interest" description="Disordered" evidence="7">
    <location>
        <begin position="942"/>
        <end position="961"/>
    </location>
</feature>
<dbReference type="AlphaFoldDB" id="A0A4U0WI01"/>
<reference evidence="9 10" key="1">
    <citation type="submission" date="2017-03" db="EMBL/GenBank/DDBJ databases">
        <title>Genomes of endolithic fungi from Antarctica.</title>
        <authorList>
            <person name="Coleine C."/>
            <person name="Masonjones S."/>
            <person name="Stajich J.E."/>
        </authorList>
    </citation>
    <scope>NUCLEOTIDE SEQUENCE [LARGE SCALE GENOMIC DNA]</scope>
    <source>
        <strain evidence="9 10">CCFEE 5184</strain>
    </source>
</reference>
<evidence type="ECO:0000256" key="8">
    <source>
        <dbReference type="SAM" id="Phobius"/>
    </source>
</evidence>
<feature type="transmembrane region" description="Helical" evidence="8">
    <location>
        <begin position="44"/>
        <end position="65"/>
    </location>
</feature>
<protein>
    <submittedName>
        <fullName evidence="9">Uncharacterized protein</fullName>
    </submittedName>
</protein>
<dbReference type="OrthoDB" id="203099at2759"/>
<feature type="transmembrane region" description="Helical" evidence="8">
    <location>
        <begin position="407"/>
        <end position="428"/>
    </location>
</feature>
<feature type="coiled-coil region" evidence="6">
    <location>
        <begin position="196"/>
        <end position="237"/>
    </location>
</feature>
<dbReference type="InterPro" id="IPR006876">
    <property type="entry name" value="LMBR1-like_membr_prot"/>
</dbReference>
<evidence type="ECO:0000256" key="5">
    <source>
        <dbReference type="ARBA" id="ARBA00023136"/>
    </source>
</evidence>
<keyword evidence="6" id="KW-0175">Coiled coil</keyword>
<feature type="transmembrane region" description="Helical" evidence="8">
    <location>
        <begin position="136"/>
        <end position="153"/>
    </location>
</feature>
<evidence type="ECO:0000256" key="1">
    <source>
        <dbReference type="ARBA" id="ARBA00004141"/>
    </source>
</evidence>
<sequence length="961" mass="104378">MDVISAASSSIGSNIFAILSLLAISLLVLLLLRHFLPLRTTPAYLLIPVFLALALPSSIILLVPIDLASATSNTTNNPNRGVWLPETVVLVTWRITYWLTFCLTWFILPLLGEYVDSGYRDGRSRMVYSLKSNARYQLMYLGSGVAGLVYFIFQNGLHTASIKGLVMALAYGWGLVLAIGLMGHGLVALPRRLYKNANVSTRLRRLQAQAAKTKDKLDEATDELEDLENTVRQLKQRKYGAGTDLQEWIEELADTTAVPDGRAGTAAAVRATNTSIPAVVTERYLADLTRKLKRARHKKARFVDEWSHLCQHAHATQTILDSATSKKLDFRRAAPGLSSFTVLTPSLRYQLYMNITPSTRIVASVLLGVASIIVVFSEVVKSFAPQVSIIGLTIVHHPNSSGSKVDFAGQLIAGAWLLYMDTCALYAISDVKVWGNRALVKRQTYAESACWYSLQVAKLTVPLSFNFITMLPPTVYKETAFYQFLGKLINLTPLGQGFSAFFPCFLLLPVLASLFSVYGRMKKIIGFGVLEDESEANVSGFGTGGWREGRALIERELLSRGEASTMGLTSRDSTSLDLERRVGGVVGTGTSTPPVSGASRGRAAQLDNVLPSHVQEANRQFNSITNREEPVEEDDGPRRFYHDFAERVKNTIDAPDQPEWVRSIGTAFTTTPKWMQNDQQDRSGTGDPPASKKAKLAGRTPAHQSKAITAPPAAEHEGGPKRIRQINQGADPLPPSKRPKVTVDSILAACGKALAAAGVAAQQTQSTVDHSRTRALVPGKQVSRPSTSHDTASAGRQPRRESRRVPPIGLLRQGAQYLPTSQAPRRTLLLTTPPPPLRIIDVHQAAISMPAPVDSAAVYETLKRIAVGDLHWPTVGAGTWPGSNVIPGTTGLVRDSANAIVLPAPPTLRRASRSIPAAGVTVAGSRARGRFNDTVVRPIQLPPLAGAARGPRRPLRLRQSA</sequence>
<dbReference type="Pfam" id="PF04791">
    <property type="entry name" value="LMBR1"/>
    <property type="match status" value="1"/>
</dbReference>
<keyword evidence="4 8" id="KW-1133">Transmembrane helix</keyword>
<evidence type="ECO:0000256" key="6">
    <source>
        <dbReference type="SAM" id="Coils"/>
    </source>
</evidence>
<keyword evidence="3 8" id="KW-0812">Transmembrane</keyword>
<feature type="transmembrane region" description="Helical" evidence="8">
    <location>
        <begin position="165"/>
        <end position="189"/>
    </location>
</feature>
<comment type="subcellular location">
    <subcellularLocation>
        <location evidence="1">Membrane</location>
        <topology evidence="1">Multi-pass membrane protein</topology>
    </subcellularLocation>
</comment>